<dbReference type="AlphaFoldDB" id="A0A246FEY5"/>
<comment type="caution">
    <text evidence="2">The sequence shown here is derived from an EMBL/GenBank/DDBJ whole genome shotgun (WGS) entry which is preliminary data.</text>
</comment>
<reference evidence="2 3" key="1">
    <citation type="submission" date="2017-06" db="EMBL/GenBank/DDBJ databases">
        <title>Draft genome of Pseudomonas nitroreducens DF05.</title>
        <authorList>
            <person name="Iyer R."/>
        </authorList>
    </citation>
    <scope>NUCLEOTIDE SEQUENCE [LARGE SCALE GENOMIC DNA]</scope>
    <source>
        <strain evidence="2 3">DF05</strain>
    </source>
</reference>
<accession>A0A246FEY5</accession>
<feature type="domain" description="Cupin type-2" evidence="1">
    <location>
        <begin position="74"/>
        <end position="143"/>
    </location>
</feature>
<evidence type="ECO:0000313" key="2">
    <source>
        <dbReference type="EMBL" id="OWP52871.1"/>
    </source>
</evidence>
<dbReference type="PANTHER" id="PTHR38599">
    <property type="entry name" value="CUPIN DOMAIN PROTEIN (AFU_ORTHOLOGUE AFUA_3G13620)"/>
    <property type="match status" value="1"/>
</dbReference>
<dbReference type="RefSeq" id="WP_088416259.1">
    <property type="nucleotide sequence ID" value="NZ_NJBA01000001.1"/>
</dbReference>
<dbReference type="Gene3D" id="2.60.120.10">
    <property type="entry name" value="Jelly Rolls"/>
    <property type="match status" value="1"/>
</dbReference>
<protein>
    <recommendedName>
        <fullName evidence="1">Cupin type-2 domain-containing protein</fullName>
    </recommendedName>
</protein>
<dbReference type="STRING" id="46680.GCA_000807755_04913"/>
<evidence type="ECO:0000259" key="1">
    <source>
        <dbReference type="Pfam" id="PF07883"/>
    </source>
</evidence>
<dbReference type="CDD" id="cd02234">
    <property type="entry name" value="cupin_BLR7677-like"/>
    <property type="match status" value="1"/>
</dbReference>
<dbReference type="Pfam" id="PF07883">
    <property type="entry name" value="Cupin_2"/>
    <property type="match status" value="1"/>
</dbReference>
<dbReference type="Proteomes" id="UP000198145">
    <property type="component" value="Unassembled WGS sequence"/>
</dbReference>
<dbReference type="SUPFAM" id="SSF51182">
    <property type="entry name" value="RmlC-like cupins"/>
    <property type="match status" value="1"/>
</dbReference>
<dbReference type="InterPro" id="IPR014710">
    <property type="entry name" value="RmlC-like_jellyroll"/>
</dbReference>
<name>A0A246FEY5_PSENT</name>
<dbReference type="eggNOG" id="COG1917">
    <property type="taxonomic scope" value="Bacteria"/>
</dbReference>
<dbReference type="InterPro" id="IPR013096">
    <property type="entry name" value="Cupin_2"/>
</dbReference>
<dbReference type="PANTHER" id="PTHR38599:SF1">
    <property type="entry name" value="CUPIN DOMAIN PROTEIN (AFU_ORTHOLOGUE AFUA_3G13620)"/>
    <property type="match status" value="1"/>
</dbReference>
<proteinExistence type="predicted"/>
<organism evidence="2 3">
    <name type="scientific">Pseudomonas nitroreducens</name>
    <dbReference type="NCBI Taxonomy" id="46680"/>
    <lineage>
        <taxon>Bacteria</taxon>
        <taxon>Pseudomonadati</taxon>
        <taxon>Pseudomonadota</taxon>
        <taxon>Gammaproteobacteria</taxon>
        <taxon>Pseudomonadales</taxon>
        <taxon>Pseudomonadaceae</taxon>
        <taxon>Pseudomonas</taxon>
    </lineage>
</organism>
<evidence type="ECO:0000313" key="3">
    <source>
        <dbReference type="Proteomes" id="UP000198145"/>
    </source>
</evidence>
<dbReference type="EMBL" id="NJBA01000001">
    <property type="protein sequence ID" value="OWP52871.1"/>
    <property type="molecule type" value="Genomic_DNA"/>
</dbReference>
<dbReference type="InterPro" id="IPR011051">
    <property type="entry name" value="RmlC_Cupin_sf"/>
</dbReference>
<gene>
    <name evidence="2" type="ORF">CEG18_03240</name>
</gene>
<sequence>MNFALTREARTGVALAAAVAAGALLWQPGSRPVLSLAQSHAGHAASTRPATQVTTLSCEPLADMPGKVVTTLQVDFPPNGYTPAHRHPGAVTAIVLSGQVRSRMQGLPAQTYGAGQTWFEPSRELHLFAENPSASEPARLLAVIVSDDGCGPLVIPEPTLEHHS</sequence>